<dbReference type="Proteomes" id="UP001642406">
    <property type="component" value="Unassembled WGS sequence"/>
</dbReference>
<sequence>MSRSHSNTFLNATVDNLDISEPLQAGYPIRKMKVTMDINRSVLSEYSHFIAYADLIGGPGSPCHLGQKRREANEYERECYLPKWKRFNFSIRDEYSCPEAGDVVIRVSVYGYLKNTFQEVFVGAKDEAVRVYY</sequence>
<keyword evidence="2" id="KW-1185">Reference proteome</keyword>
<protein>
    <submittedName>
        <fullName evidence="1">Uncharacterized protein</fullName>
    </submittedName>
</protein>
<reference evidence="1 2" key="1">
    <citation type="submission" date="2024-01" db="EMBL/GenBank/DDBJ databases">
        <authorList>
            <person name="Allen C."/>
            <person name="Tagirdzhanova G."/>
        </authorList>
    </citation>
    <scope>NUCLEOTIDE SEQUENCE [LARGE SCALE GENOMIC DNA]</scope>
</reference>
<evidence type="ECO:0000313" key="1">
    <source>
        <dbReference type="EMBL" id="CAK7229515.1"/>
    </source>
</evidence>
<comment type="caution">
    <text evidence="1">The sequence shown here is derived from an EMBL/GenBank/DDBJ whole genome shotgun (WGS) entry which is preliminary data.</text>
</comment>
<name>A0ABP0CCZ3_9PEZI</name>
<gene>
    <name evidence="1" type="ORF">SBRCBS47491_007273</name>
</gene>
<evidence type="ECO:0000313" key="2">
    <source>
        <dbReference type="Proteomes" id="UP001642406"/>
    </source>
</evidence>
<dbReference type="EMBL" id="CAWUHC010000080">
    <property type="protein sequence ID" value="CAK7229515.1"/>
    <property type="molecule type" value="Genomic_DNA"/>
</dbReference>
<accession>A0ABP0CCZ3</accession>
<proteinExistence type="predicted"/>
<organism evidence="1 2">
    <name type="scientific">Sporothrix bragantina</name>
    <dbReference type="NCBI Taxonomy" id="671064"/>
    <lineage>
        <taxon>Eukaryota</taxon>
        <taxon>Fungi</taxon>
        <taxon>Dikarya</taxon>
        <taxon>Ascomycota</taxon>
        <taxon>Pezizomycotina</taxon>
        <taxon>Sordariomycetes</taxon>
        <taxon>Sordariomycetidae</taxon>
        <taxon>Ophiostomatales</taxon>
        <taxon>Ophiostomataceae</taxon>
        <taxon>Sporothrix</taxon>
    </lineage>
</organism>